<gene>
    <name evidence="18" type="primary">CYP3A21</name>
    <name evidence="18" type="ORF">TNCT_303931</name>
</gene>
<dbReference type="GO" id="GO:0016705">
    <property type="term" value="F:oxidoreductase activity, acting on paired donors, with incorporation or reduction of molecular oxygen"/>
    <property type="evidence" value="ECO:0007669"/>
    <property type="project" value="InterPro"/>
</dbReference>
<evidence type="ECO:0000256" key="1">
    <source>
        <dbReference type="ARBA" id="ARBA00001971"/>
    </source>
</evidence>
<keyword evidence="19" id="KW-1185">Reference proteome</keyword>
<keyword evidence="9 15" id="KW-0560">Oxidoreductase</keyword>
<reference evidence="18" key="1">
    <citation type="submission" date="2020-07" db="EMBL/GenBank/DDBJ databases">
        <title>Multicomponent nature underlies the extraordinary mechanical properties of spider dragline silk.</title>
        <authorList>
            <person name="Kono N."/>
            <person name="Nakamura H."/>
            <person name="Mori M."/>
            <person name="Yoshida Y."/>
            <person name="Ohtoshi R."/>
            <person name="Malay A.D."/>
            <person name="Moran D.A.P."/>
            <person name="Tomita M."/>
            <person name="Numata K."/>
            <person name="Arakawa K."/>
        </authorList>
    </citation>
    <scope>NUCLEOTIDE SEQUENCE</scope>
</reference>
<comment type="similarity">
    <text evidence="4 15">Belongs to the cytochrome P450 family.</text>
</comment>
<dbReference type="InterPro" id="IPR036396">
    <property type="entry name" value="Cyt_P450_sf"/>
</dbReference>
<evidence type="ECO:0000256" key="11">
    <source>
        <dbReference type="ARBA" id="ARBA00023033"/>
    </source>
</evidence>
<evidence type="ECO:0000256" key="14">
    <source>
        <dbReference type="PIRSR" id="PIRSR602401-1"/>
    </source>
</evidence>
<comment type="cofactor">
    <cofactor evidence="1 14">
        <name>heme</name>
        <dbReference type="ChEBI" id="CHEBI:30413"/>
    </cofactor>
</comment>
<dbReference type="SUPFAM" id="SSF48264">
    <property type="entry name" value="Cytochrome P450"/>
    <property type="match status" value="1"/>
</dbReference>
<comment type="subcellular location">
    <subcellularLocation>
        <location evidence="3">Endoplasmic reticulum membrane</location>
        <topology evidence="3">Peripheral membrane protein</topology>
    </subcellularLocation>
    <subcellularLocation>
        <location evidence="2">Microsome membrane</location>
        <topology evidence="2">Peripheral membrane protein</topology>
    </subcellularLocation>
</comment>
<keyword evidence="17" id="KW-1133">Transmembrane helix</keyword>
<dbReference type="InterPro" id="IPR002401">
    <property type="entry name" value="Cyt_P450_E_grp-I"/>
</dbReference>
<keyword evidence="8" id="KW-0492">Microsome</keyword>
<evidence type="ECO:0000256" key="12">
    <source>
        <dbReference type="ARBA" id="ARBA00023136"/>
    </source>
</evidence>
<dbReference type="FunFam" id="1.10.630.10:FF:000042">
    <property type="entry name" value="Cytochrome P450"/>
    <property type="match status" value="1"/>
</dbReference>
<name>A0A8X6L601_TRICU</name>
<sequence>MYYAWILAIIIVILSFIKWYSSRNDDYWKKRGIPYIPRASTFVMFYMISRKNIADLVKNVTKNYGRVVGSFQGSEPTVTITDPNVLRDIFVKDFHVFPYRRIMKTYDPIADAMVSLMVGEDWKRVRTIITPAFTSKRMRQMSSIMNDCSKTLVEVCEKHCSKGKPVDMKGAFGAYTMDVIARSAFGTKIESHNDPDNEFVKNVRKNFSDFTVPRMMFALLVPGWILKWVPFTLNPMVFDKDNFFRNVTMSVIRQRKETGTRYNDFLQMLMDIVEETDQNENQETVEDETDRFGSVTNNEMTPSISKNKKLSSTELLAQCVMFFMVGYETTATVLTFVAYCLATNPEWQEKLIKEVDEAFEKHGEMSYDAVRDMKILDAIVSETLRIHPPVVSGERTAVEEYKLGDTGIVLEKGMRVQFIVYAMHFDPEFFPDPETFNPERFMEGYEPKHPQYAYLPFGAGPRNCLGMRFALLEIKMCLANLLRNFRLKPHSTTKVPLEYKKAAILLSVNELPLTVEKRTDVKNRQ</sequence>
<evidence type="ECO:0000256" key="9">
    <source>
        <dbReference type="ARBA" id="ARBA00023002"/>
    </source>
</evidence>
<evidence type="ECO:0000256" key="6">
    <source>
        <dbReference type="ARBA" id="ARBA00022723"/>
    </source>
</evidence>
<dbReference type="OrthoDB" id="6428965at2759"/>
<keyword evidence="11 15" id="KW-0503">Monooxygenase</keyword>
<keyword evidence="17" id="KW-0812">Transmembrane</keyword>
<dbReference type="InterPro" id="IPR001128">
    <property type="entry name" value="Cyt_P450"/>
</dbReference>
<evidence type="ECO:0000256" key="7">
    <source>
        <dbReference type="ARBA" id="ARBA00022824"/>
    </source>
</evidence>
<feature type="transmembrane region" description="Helical" evidence="17">
    <location>
        <begin position="6"/>
        <end position="21"/>
    </location>
</feature>
<dbReference type="PANTHER" id="PTHR24302">
    <property type="entry name" value="CYTOCHROME P450 FAMILY 3"/>
    <property type="match status" value="1"/>
</dbReference>
<dbReference type="GO" id="GO:0005789">
    <property type="term" value="C:endoplasmic reticulum membrane"/>
    <property type="evidence" value="ECO:0007669"/>
    <property type="project" value="UniProtKB-SubCell"/>
</dbReference>
<evidence type="ECO:0000256" key="5">
    <source>
        <dbReference type="ARBA" id="ARBA00022617"/>
    </source>
</evidence>
<dbReference type="GO" id="GO:0020037">
    <property type="term" value="F:heme binding"/>
    <property type="evidence" value="ECO:0007669"/>
    <property type="project" value="InterPro"/>
</dbReference>
<accession>A0A8X6L601</accession>
<dbReference type="PROSITE" id="PS00086">
    <property type="entry name" value="CYTOCHROME_P450"/>
    <property type="match status" value="1"/>
</dbReference>
<feature type="transmembrane region" description="Helical" evidence="17">
    <location>
        <begin position="315"/>
        <end position="339"/>
    </location>
</feature>
<comment type="caution">
    <text evidence="18">The sequence shown here is derived from an EMBL/GenBank/DDBJ whole genome shotgun (WGS) entry which is preliminary data.</text>
</comment>
<evidence type="ECO:0000256" key="3">
    <source>
        <dbReference type="ARBA" id="ARBA00004406"/>
    </source>
</evidence>
<evidence type="ECO:0000256" key="10">
    <source>
        <dbReference type="ARBA" id="ARBA00023004"/>
    </source>
</evidence>
<dbReference type="PRINTS" id="PR00463">
    <property type="entry name" value="EP450I"/>
</dbReference>
<organism evidence="18 19">
    <name type="scientific">Trichonephila clavata</name>
    <name type="common">Joro spider</name>
    <name type="synonym">Nephila clavata</name>
    <dbReference type="NCBI Taxonomy" id="2740835"/>
    <lineage>
        <taxon>Eukaryota</taxon>
        <taxon>Metazoa</taxon>
        <taxon>Ecdysozoa</taxon>
        <taxon>Arthropoda</taxon>
        <taxon>Chelicerata</taxon>
        <taxon>Arachnida</taxon>
        <taxon>Araneae</taxon>
        <taxon>Araneomorphae</taxon>
        <taxon>Entelegynae</taxon>
        <taxon>Araneoidea</taxon>
        <taxon>Nephilidae</taxon>
        <taxon>Trichonephila</taxon>
    </lineage>
</organism>
<keyword evidence="10 14" id="KW-0408">Iron</keyword>
<evidence type="ECO:0000313" key="19">
    <source>
        <dbReference type="Proteomes" id="UP000887116"/>
    </source>
</evidence>
<evidence type="ECO:0000256" key="13">
    <source>
        <dbReference type="ARBA" id="ARBA00043906"/>
    </source>
</evidence>
<dbReference type="CDD" id="cd11055">
    <property type="entry name" value="CYP3A-like"/>
    <property type="match status" value="1"/>
</dbReference>
<feature type="compositionally biased region" description="Acidic residues" evidence="16">
    <location>
        <begin position="279"/>
        <end position="289"/>
    </location>
</feature>
<dbReference type="Proteomes" id="UP000887116">
    <property type="component" value="Unassembled WGS sequence"/>
</dbReference>
<evidence type="ECO:0000256" key="4">
    <source>
        <dbReference type="ARBA" id="ARBA00010617"/>
    </source>
</evidence>
<dbReference type="AlphaFoldDB" id="A0A8X6L601"/>
<feature type="region of interest" description="Disordered" evidence="16">
    <location>
        <begin position="279"/>
        <end position="298"/>
    </location>
</feature>
<protein>
    <submittedName>
        <fullName evidence="18">Cytochrome P450 3A21</fullName>
    </submittedName>
</protein>
<keyword evidence="6 14" id="KW-0479">Metal-binding</keyword>
<dbReference type="PRINTS" id="PR00385">
    <property type="entry name" value="P450"/>
</dbReference>
<evidence type="ECO:0000256" key="2">
    <source>
        <dbReference type="ARBA" id="ARBA00004174"/>
    </source>
</evidence>
<dbReference type="Pfam" id="PF00067">
    <property type="entry name" value="p450"/>
    <property type="match status" value="1"/>
</dbReference>
<comment type="function">
    <text evidence="13">Cytochromes P450 are a group of heme-thiolate monooxygenases. They oxidize a variety of structurally unrelated compounds, including steroids, fatty acids, and xenobiotics.</text>
</comment>
<keyword evidence="7" id="KW-0256">Endoplasmic reticulum</keyword>
<dbReference type="EMBL" id="BMAO01024627">
    <property type="protein sequence ID" value="GFQ96616.1"/>
    <property type="molecule type" value="Genomic_DNA"/>
</dbReference>
<evidence type="ECO:0000256" key="16">
    <source>
        <dbReference type="SAM" id="MobiDB-lite"/>
    </source>
</evidence>
<proteinExistence type="inferred from homology"/>
<dbReference type="InterPro" id="IPR017972">
    <property type="entry name" value="Cyt_P450_CS"/>
</dbReference>
<feature type="binding site" description="axial binding residue" evidence="14">
    <location>
        <position position="464"/>
    </location>
    <ligand>
        <name>heme</name>
        <dbReference type="ChEBI" id="CHEBI:30413"/>
    </ligand>
    <ligandPart>
        <name>Fe</name>
        <dbReference type="ChEBI" id="CHEBI:18248"/>
    </ligandPart>
</feature>
<dbReference type="InterPro" id="IPR050705">
    <property type="entry name" value="Cytochrome_P450_3A"/>
</dbReference>
<dbReference type="Gene3D" id="1.10.630.10">
    <property type="entry name" value="Cytochrome P450"/>
    <property type="match status" value="1"/>
</dbReference>
<keyword evidence="12 17" id="KW-0472">Membrane</keyword>
<evidence type="ECO:0000256" key="8">
    <source>
        <dbReference type="ARBA" id="ARBA00022848"/>
    </source>
</evidence>
<dbReference type="GO" id="GO:0005506">
    <property type="term" value="F:iron ion binding"/>
    <property type="evidence" value="ECO:0007669"/>
    <property type="project" value="InterPro"/>
</dbReference>
<evidence type="ECO:0000256" key="15">
    <source>
        <dbReference type="RuleBase" id="RU000461"/>
    </source>
</evidence>
<keyword evidence="5 14" id="KW-0349">Heme</keyword>
<evidence type="ECO:0000256" key="17">
    <source>
        <dbReference type="SAM" id="Phobius"/>
    </source>
</evidence>
<dbReference type="GO" id="GO:0008395">
    <property type="term" value="F:steroid hydroxylase activity"/>
    <property type="evidence" value="ECO:0007669"/>
    <property type="project" value="TreeGrafter"/>
</dbReference>
<evidence type="ECO:0000313" key="18">
    <source>
        <dbReference type="EMBL" id="GFQ96616.1"/>
    </source>
</evidence>
<dbReference type="PANTHER" id="PTHR24302:SF15">
    <property type="entry name" value="FATTY-ACID PEROXYGENASE"/>
    <property type="match status" value="1"/>
</dbReference>